<gene>
    <name evidence="2" type="ORF">BOX15_Mlig024206g1</name>
</gene>
<evidence type="ECO:0000313" key="3">
    <source>
        <dbReference type="Proteomes" id="UP000215902"/>
    </source>
</evidence>
<evidence type="ECO:0000256" key="1">
    <source>
        <dbReference type="SAM" id="MobiDB-lite"/>
    </source>
</evidence>
<dbReference type="Proteomes" id="UP000215902">
    <property type="component" value="Unassembled WGS sequence"/>
</dbReference>
<name>A0A267FEY7_9PLAT</name>
<dbReference type="AlphaFoldDB" id="A0A267FEY7"/>
<reference evidence="2 3" key="1">
    <citation type="submission" date="2017-06" db="EMBL/GenBank/DDBJ databases">
        <title>A platform for efficient transgenesis in Macrostomum lignano, a flatworm model organism for stem cell research.</title>
        <authorList>
            <person name="Berezikov E."/>
        </authorList>
    </citation>
    <scope>NUCLEOTIDE SEQUENCE [LARGE SCALE GENOMIC DNA]</scope>
    <source>
        <strain evidence="2">DV1</strain>
        <tissue evidence="2">Whole organism</tissue>
    </source>
</reference>
<protein>
    <submittedName>
        <fullName evidence="2">Uncharacterized protein</fullName>
    </submittedName>
</protein>
<dbReference type="EMBL" id="NIVC01001157">
    <property type="protein sequence ID" value="PAA71552.1"/>
    <property type="molecule type" value="Genomic_DNA"/>
</dbReference>
<accession>A0A267FEY7</accession>
<organism evidence="2 3">
    <name type="scientific">Macrostomum lignano</name>
    <dbReference type="NCBI Taxonomy" id="282301"/>
    <lineage>
        <taxon>Eukaryota</taxon>
        <taxon>Metazoa</taxon>
        <taxon>Spiralia</taxon>
        <taxon>Lophotrochozoa</taxon>
        <taxon>Platyhelminthes</taxon>
        <taxon>Rhabditophora</taxon>
        <taxon>Macrostomorpha</taxon>
        <taxon>Macrostomida</taxon>
        <taxon>Macrostomidae</taxon>
        <taxon>Macrostomum</taxon>
    </lineage>
</organism>
<keyword evidence="3" id="KW-1185">Reference proteome</keyword>
<sequence>MLCCCFRNGKWRPRRGNGTAAAVNAEYMQSWAGHQQTHNLRGADSDENLYIDPDEVPESIRMHAKLPPPPQQPQQPNANPDEEGELYGDDPQTGLYAVLDIESLSKPAGPPPLQQQRLHQSVAPPSSAPRPRSQLLTRNGAYQASAAASASTGNLTLASAAADEEERLNPIYSDIVGVLKQ</sequence>
<evidence type="ECO:0000313" key="2">
    <source>
        <dbReference type="EMBL" id="PAA71552.1"/>
    </source>
</evidence>
<feature type="compositionally biased region" description="Low complexity" evidence="1">
    <location>
        <begin position="121"/>
        <end position="152"/>
    </location>
</feature>
<proteinExistence type="predicted"/>
<feature type="region of interest" description="Disordered" evidence="1">
    <location>
        <begin position="61"/>
        <end position="152"/>
    </location>
</feature>
<comment type="caution">
    <text evidence="2">The sequence shown here is derived from an EMBL/GenBank/DDBJ whole genome shotgun (WGS) entry which is preliminary data.</text>
</comment>